<protein>
    <recommendedName>
        <fullName evidence="1">R13L1/DRL21-like LRR repeat region domain-containing protein</fullName>
    </recommendedName>
</protein>
<evidence type="ECO:0000313" key="3">
    <source>
        <dbReference type="Proteomes" id="UP001064489"/>
    </source>
</evidence>
<dbReference type="Proteomes" id="UP001064489">
    <property type="component" value="Chromosome 2"/>
</dbReference>
<dbReference type="SUPFAM" id="SSF52058">
    <property type="entry name" value="L domain-like"/>
    <property type="match status" value="1"/>
</dbReference>
<dbReference type="PANTHER" id="PTHR47186">
    <property type="entry name" value="LEUCINE-RICH REPEAT-CONTAINING PROTEIN 57"/>
    <property type="match status" value="1"/>
</dbReference>
<dbReference type="InterPro" id="IPR056789">
    <property type="entry name" value="LRR_R13L1-DRL21"/>
</dbReference>
<dbReference type="EMBL" id="JAJSOW010000106">
    <property type="protein sequence ID" value="KAI9160699.1"/>
    <property type="molecule type" value="Genomic_DNA"/>
</dbReference>
<accession>A0AAD5ID78</accession>
<evidence type="ECO:0000259" key="1">
    <source>
        <dbReference type="Pfam" id="PF25019"/>
    </source>
</evidence>
<proteinExistence type="predicted"/>
<sequence>MSKGIERLTCLRTLDKVVVSGDKKACKFECLRNLNHLRGELYIHCIGVDVGEINKAEFKNKTKLLSFRIELSSEEDVSNTNEEALEDFQPPPNLELLFLRGYRGASCLSLNWIMSLTKLRRLSLDCGSHIGFERLSLGKLPYLELLWIRGMGSVKSVGDEFVGMERFSSSSLVIAFPKLQSLQFRGMGDWEEWDCGASGRGEEQIKIMPYVTEWRKQKTGSRTVAFLRSESMKIPCFPKSSSPAVVSFHDDIEDELPEIQTAIHRRAHLHHHLLLTIETFTHSRLV</sequence>
<feature type="domain" description="R13L1/DRL21-like LRR repeat region" evidence="1">
    <location>
        <begin position="29"/>
        <end position="151"/>
    </location>
</feature>
<reference evidence="2" key="2">
    <citation type="submission" date="2023-02" db="EMBL/GenBank/DDBJ databases">
        <authorList>
            <person name="Swenson N.G."/>
            <person name="Wegrzyn J.L."/>
            <person name="Mcevoy S.L."/>
        </authorList>
    </citation>
    <scope>NUCLEOTIDE SEQUENCE</scope>
    <source>
        <strain evidence="2">91603</strain>
        <tissue evidence="2">Leaf</tissue>
    </source>
</reference>
<dbReference type="PANTHER" id="PTHR47186:SF30">
    <property type="entry name" value="EF-HAND DOMAIN-CONTAINING PROTEIN"/>
    <property type="match status" value="1"/>
</dbReference>
<organism evidence="2 3">
    <name type="scientific">Acer negundo</name>
    <name type="common">Box elder</name>
    <dbReference type="NCBI Taxonomy" id="4023"/>
    <lineage>
        <taxon>Eukaryota</taxon>
        <taxon>Viridiplantae</taxon>
        <taxon>Streptophyta</taxon>
        <taxon>Embryophyta</taxon>
        <taxon>Tracheophyta</taxon>
        <taxon>Spermatophyta</taxon>
        <taxon>Magnoliopsida</taxon>
        <taxon>eudicotyledons</taxon>
        <taxon>Gunneridae</taxon>
        <taxon>Pentapetalae</taxon>
        <taxon>rosids</taxon>
        <taxon>malvids</taxon>
        <taxon>Sapindales</taxon>
        <taxon>Sapindaceae</taxon>
        <taxon>Hippocastanoideae</taxon>
        <taxon>Acereae</taxon>
        <taxon>Acer</taxon>
    </lineage>
</organism>
<dbReference type="Pfam" id="PF25019">
    <property type="entry name" value="LRR_R13L1-DRL21"/>
    <property type="match status" value="1"/>
</dbReference>
<comment type="caution">
    <text evidence="2">The sequence shown here is derived from an EMBL/GenBank/DDBJ whole genome shotgun (WGS) entry which is preliminary data.</text>
</comment>
<name>A0AAD5ID78_ACENE</name>
<reference evidence="2" key="1">
    <citation type="journal article" date="2022" name="Plant J.">
        <title>Strategies of tolerance reflected in two North American maple genomes.</title>
        <authorList>
            <person name="McEvoy S.L."/>
            <person name="Sezen U.U."/>
            <person name="Trouern-Trend A."/>
            <person name="McMahon S.M."/>
            <person name="Schaberg P.G."/>
            <person name="Yang J."/>
            <person name="Wegrzyn J.L."/>
            <person name="Swenson N.G."/>
        </authorList>
    </citation>
    <scope>NUCLEOTIDE SEQUENCE</scope>
    <source>
        <strain evidence="2">91603</strain>
    </source>
</reference>
<dbReference type="AlphaFoldDB" id="A0AAD5ID78"/>
<evidence type="ECO:0000313" key="2">
    <source>
        <dbReference type="EMBL" id="KAI9160699.1"/>
    </source>
</evidence>
<gene>
    <name evidence="2" type="ORF">LWI28_010792</name>
</gene>
<keyword evidence="3" id="KW-1185">Reference proteome</keyword>
<dbReference type="Gene3D" id="3.80.10.10">
    <property type="entry name" value="Ribonuclease Inhibitor"/>
    <property type="match status" value="1"/>
</dbReference>
<dbReference type="InterPro" id="IPR032675">
    <property type="entry name" value="LRR_dom_sf"/>
</dbReference>